<comment type="subcellular location">
    <subcellularLocation>
        <location evidence="1">Golgi apparatus membrane</location>
        <topology evidence="1">Peripheral membrane protein</topology>
    </subcellularLocation>
</comment>
<dbReference type="GO" id="GO:0017119">
    <property type="term" value="C:Golgi transport complex"/>
    <property type="evidence" value="ECO:0007669"/>
    <property type="project" value="InterPro"/>
</dbReference>
<sequence>MSEDLEDFEVLLTDDFSSTQFCNDILVTVNGQPGTDELDLGTPLKKLRYDLNEINLMIEETLKNNPTNVIDQMYRGKAVRNVTQRGLASSLEYLDISYQRVQREVIQPFERAQSLQNVLSKVHQTSILLRDGLVVMHLTGRLQMITGRRKPWSIDTMVELAAVYSQIDASLRENANLKSLKLIKQLESDTILPTRKELLSLLSIALTNALTAADENLENQADISKLAEALHTMSSREFTSTVQKAVLSFVAKSIQVLSKTLNSIKNFPLAFGEVVRRGTIIRKIEQVLQNVKFEETNLLAIFISRSTPKSVKPNRLYWEKVSDAFRREFEVSFSRGGPVGKLLSRNSDMIVDTIKQKMTDPHNHGGDPQLVDLMLQSVSIARS</sequence>
<evidence type="ECO:0000259" key="5">
    <source>
        <dbReference type="Pfam" id="PF10392"/>
    </source>
</evidence>
<dbReference type="InterPro" id="IPR019465">
    <property type="entry name" value="Cog5"/>
</dbReference>
<evidence type="ECO:0000313" key="7">
    <source>
        <dbReference type="EMBL" id="QLL31456.1"/>
    </source>
</evidence>
<accession>A0A7G3ZD70</accession>
<reference evidence="7 8" key="1">
    <citation type="submission" date="2020-06" db="EMBL/GenBank/DDBJ databases">
        <title>The yeast mating-type switching endonuclease HO is a domesticated member of an unorthodox homing genetic element family.</title>
        <authorList>
            <person name="Coughlan A.Y."/>
            <person name="Lombardi L."/>
            <person name="Braun-Galleani S."/>
            <person name="Martos A.R."/>
            <person name="Galeote V."/>
            <person name="Bigey F."/>
            <person name="Dequin S."/>
            <person name="Byrne K.P."/>
            <person name="Wolfe K.H."/>
        </authorList>
    </citation>
    <scope>NUCLEOTIDE SEQUENCE [LARGE SCALE GENOMIC DNA]</scope>
    <source>
        <strain evidence="7 8">CBS764</strain>
    </source>
</reference>
<keyword evidence="8" id="KW-1185">Reference proteome</keyword>
<dbReference type="GO" id="GO:0006891">
    <property type="term" value="P:intra-Golgi vesicle-mediated transport"/>
    <property type="evidence" value="ECO:0007669"/>
    <property type="project" value="InterPro"/>
</dbReference>
<dbReference type="AlphaFoldDB" id="A0A7G3ZD70"/>
<organism evidence="7 8">
    <name type="scientific">Torulaspora globosa</name>
    <dbReference type="NCBI Taxonomy" id="48254"/>
    <lineage>
        <taxon>Eukaryota</taxon>
        <taxon>Fungi</taxon>
        <taxon>Dikarya</taxon>
        <taxon>Ascomycota</taxon>
        <taxon>Saccharomycotina</taxon>
        <taxon>Saccharomycetes</taxon>
        <taxon>Saccharomycetales</taxon>
        <taxon>Saccharomycetaceae</taxon>
        <taxon>Torulaspora</taxon>
    </lineage>
</organism>
<dbReference type="PANTHER" id="PTHR13228">
    <property type="entry name" value="CONSERVED OLIGOMERIC GOLGI COMPLEX COMPONENT 5"/>
    <property type="match status" value="1"/>
</dbReference>
<name>A0A7G3ZD70_9SACH</name>
<gene>
    <name evidence="7" type="ORF">HG536_0B03190</name>
</gene>
<dbReference type="Pfam" id="PF10392">
    <property type="entry name" value="COG5_N"/>
    <property type="match status" value="1"/>
</dbReference>
<proteinExistence type="predicted"/>
<evidence type="ECO:0000259" key="6">
    <source>
        <dbReference type="Pfam" id="PF20649"/>
    </source>
</evidence>
<dbReference type="InterPro" id="IPR049176">
    <property type="entry name" value="COG5_N"/>
</dbReference>
<dbReference type="RefSeq" id="XP_037138131.1">
    <property type="nucleotide sequence ID" value="XM_037282236.1"/>
</dbReference>
<dbReference type="GO" id="GO:0000139">
    <property type="term" value="C:Golgi membrane"/>
    <property type="evidence" value="ECO:0007669"/>
    <property type="project" value="UniProtKB-SubCell"/>
</dbReference>
<keyword evidence="3" id="KW-0333">Golgi apparatus</keyword>
<protein>
    <recommendedName>
        <fullName evidence="2">Conserved oligomeric Golgi complex subunit 5</fullName>
    </recommendedName>
</protein>
<evidence type="ECO:0000256" key="4">
    <source>
        <dbReference type="ARBA" id="ARBA00023136"/>
    </source>
</evidence>
<dbReference type="Pfam" id="PF20649">
    <property type="entry name" value="COG5_C"/>
    <property type="match status" value="1"/>
</dbReference>
<dbReference type="EMBL" id="CP059247">
    <property type="protein sequence ID" value="QLL31456.1"/>
    <property type="molecule type" value="Genomic_DNA"/>
</dbReference>
<dbReference type="GeneID" id="59324575"/>
<dbReference type="KEGG" id="tgb:HG536_0B03190"/>
<dbReference type="OrthoDB" id="18786at2759"/>
<evidence type="ECO:0000256" key="3">
    <source>
        <dbReference type="ARBA" id="ARBA00023034"/>
    </source>
</evidence>
<feature type="domain" description="Conserved oligomeric Golgi complex subunit 5 helical" evidence="6">
    <location>
        <begin position="177"/>
        <end position="357"/>
    </location>
</feature>
<evidence type="ECO:0000256" key="2">
    <source>
        <dbReference type="ARBA" id="ARBA00020974"/>
    </source>
</evidence>
<dbReference type="InterPro" id="IPR048485">
    <property type="entry name" value="COG5_helical"/>
</dbReference>
<evidence type="ECO:0000256" key="1">
    <source>
        <dbReference type="ARBA" id="ARBA00004395"/>
    </source>
</evidence>
<evidence type="ECO:0000313" key="8">
    <source>
        <dbReference type="Proteomes" id="UP000515788"/>
    </source>
</evidence>
<dbReference type="PANTHER" id="PTHR13228:SF3">
    <property type="entry name" value="CONSERVED OLIGOMERIC GOLGI COMPLEX SUBUNIT 5"/>
    <property type="match status" value="1"/>
</dbReference>
<dbReference type="Proteomes" id="UP000515788">
    <property type="component" value="Chromosome 2"/>
</dbReference>
<keyword evidence="4" id="KW-0472">Membrane</keyword>
<feature type="domain" description="Conserved oligomeric Golgi complex subunit 5 N-terminal" evidence="5">
    <location>
        <begin position="10"/>
        <end position="142"/>
    </location>
</feature>